<dbReference type="Gene3D" id="2.30.300.10">
    <property type="entry name" value="Baseplate protein-like domain - beta roll fold"/>
    <property type="match status" value="1"/>
</dbReference>
<dbReference type="AlphaFoldDB" id="A0A6L3Y305"/>
<name>A0A6L3Y305_9HYPH</name>
<dbReference type="Pfam" id="PF05954">
    <property type="entry name" value="Phage_GPD"/>
    <property type="match status" value="1"/>
</dbReference>
<reference evidence="2 3" key="1">
    <citation type="submission" date="2019-09" db="EMBL/GenBank/DDBJ databases">
        <title>Taxonomic organization of the family Brucellaceae based on a phylogenomic approach.</title>
        <authorList>
            <person name="Leclercq S."/>
            <person name="Cloeckaert A."/>
            <person name="Zygmunt M.S."/>
        </authorList>
    </citation>
    <scope>NUCLEOTIDE SEQUENCE [LARGE SCALE GENOMIC DNA]</scope>
    <source>
        <strain evidence="2 3">WS1830</strain>
    </source>
</reference>
<dbReference type="Gene3D" id="3.55.50.10">
    <property type="entry name" value="Baseplate protein-like domains"/>
    <property type="match status" value="1"/>
</dbReference>
<evidence type="ECO:0000313" key="3">
    <source>
        <dbReference type="Proteomes" id="UP000481643"/>
    </source>
</evidence>
<accession>A0A6L3Y305</accession>
<evidence type="ECO:0000313" key="2">
    <source>
        <dbReference type="EMBL" id="KAB2674859.1"/>
    </source>
</evidence>
<dbReference type="EMBL" id="WBVX01000061">
    <property type="protein sequence ID" value="KAB2674859.1"/>
    <property type="molecule type" value="Genomic_DNA"/>
</dbReference>
<dbReference type="SUPFAM" id="SSF69279">
    <property type="entry name" value="Phage tail proteins"/>
    <property type="match status" value="1"/>
</dbReference>
<dbReference type="Proteomes" id="UP000481643">
    <property type="component" value="Unassembled WGS sequence"/>
</dbReference>
<organism evidence="2 3">
    <name type="scientific">Brucella tritici</name>
    <dbReference type="NCBI Taxonomy" id="94626"/>
    <lineage>
        <taxon>Bacteria</taxon>
        <taxon>Pseudomonadati</taxon>
        <taxon>Pseudomonadota</taxon>
        <taxon>Alphaproteobacteria</taxon>
        <taxon>Hyphomicrobiales</taxon>
        <taxon>Brucellaceae</taxon>
        <taxon>Brucella/Ochrobactrum group</taxon>
        <taxon>Brucella</taxon>
    </lineage>
</organism>
<feature type="compositionally biased region" description="Gly residues" evidence="1">
    <location>
        <begin position="376"/>
        <end position="385"/>
    </location>
</feature>
<dbReference type="Gene3D" id="3.30.1920.10">
    <property type="entry name" value="Baseplate protein-like domains - 2 layer sandwich fold"/>
    <property type="match status" value="1"/>
</dbReference>
<comment type="caution">
    <text evidence="2">The sequence shown here is derived from an EMBL/GenBank/DDBJ whole genome shotgun (WGS) entry which is preliminary data.</text>
</comment>
<dbReference type="InterPro" id="IPR023399">
    <property type="entry name" value="Baseplate-like_2-layer_sand"/>
</dbReference>
<protein>
    <submittedName>
        <fullName evidence="2">Late control protein D</fullName>
    </submittedName>
</protein>
<evidence type="ECO:0000256" key="1">
    <source>
        <dbReference type="SAM" id="MobiDB-lite"/>
    </source>
</evidence>
<sequence>MSKTPAFEIKVNGKAVASIVNERLISLTVTDKEGVGSDSIDVDLNDGNPFAAIPKKGDKIEVSLGYAETGILPFGSYTVDDPEIRCLPYGMNIRGRGANIRDKFKQSRSRHWDEKTVAEILQQIASENGLQPVIDDEVASHKYDWFGQQDESDMHVCERLARIHGALFSVKDGKLIFAKRGSGKSASGKDLTPIIVGPFEIVQGTCRINFAYRKKVKTVRAKVRDRAKAETVEVEEDSDEEGTADFTVKENFSTEAEAKKAAKSKAESLKAETVKTFVTVFGDPTIRAGAPFTYLNVRPEIDGIEFIIETATHRISKSGYMTDIEAKLKPVASKASKDKKKSTSASTSKTNENSPKTPAVPDPKPQAPATSTTGGSPMGMGIGRA</sequence>
<dbReference type="RefSeq" id="WP_151654420.1">
    <property type="nucleotide sequence ID" value="NZ_WBVX01000061.1"/>
</dbReference>
<feature type="region of interest" description="Disordered" evidence="1">
    <location>
        <begin position="330"/>
        <end position="385"/>
    </location>
</feature>
<gene>
    <name evidence="2" type="ORF">F9L08_28150</name>
</gene>
<proteinExistence type="predicted"/>